<reference evidence="1 2" key="1">
    <citation type="submission" date="2019-11" db="EMBL/GenBank/DDBJ databases">
        <title>Epiphytic Pseudomonas syringae from cherry orchards.</title>
        <authorList>
            <person name="Hulin M.T."/>
        </authorList>
    </citation>
    <scope>NUCLEOTIDE SEQUENCE [LARGE SCALE GENOMIC DNA]</scope>
    <source>
        <strain evidence="1 2">PA-5-11C</strain>
    </source>
</reference>
<name>A0ABS9G0N8_9PSED</name>
<sequence length="91" mass="10842">MSRTFDMELFLSGVLSGSPATRQRHLRQATDVQTAIAKRWQRDNPWTWQRKHLIWFLDNQISHRADSTRYNYQLTVRLITMRLGKAWSVPV</sequence>
<proteinExistence type="predicted"/>
<comment type="caution">
    <text evidence="1">The sequence shown here is derived from an EMBL/GenBank/DDBJ whole genome shotgun (WGS) entry which is preliminary data.</text>
</comment>
<accession>A0ABS9G0N8</accession>
<evidence type="ECO:0000313" key="1">
    <source>
        <dbReference type="EMBL" id="MCF5317093.1"/>
    </source>
</evidence>
<protein>
    <recommendedName>
        <fullName evidence="3">Integrase</fullName>
    </recommendedName>
</protein>
<evidence type="ECO:0000313" key="2">
    <source>
        <dbReference type="Proteomes" id="UP000814078"/>
    </source>
</evidence>
<dbReference type="EMBL" id="WKCM01000002">
    <property type="protein sequence ID" value="MCF5317093.1"/>
    <property type="molecule type" value="Genomic_DNA"/>
</dbReference>
<keyword evidence="2" id="KW-1185">Reference proteome</keyword>
<organism evidence="1 2">
    <name type="scientific">Pseudomonas simiae</name>
    <dbReference type="NCBI Taxonomy" id="321846"/>
    <lineage>
        <taxon>Bacteria</taxon>
        <taxon>Pseudomonadati</taxon>
        <taxon>Pseudomonadota</taxon>
        <taxon>Gammaproteobacteria</taxon>
        <taxon>Pseudomonadales</taxon>
        <taxon>Pseudomonadaceae</taxon>
        <taxon>Pseudomonas</taxon>
    </lineage>
</organism>
<evidence type="ECO:0008006" key="3">
    <source>
        <dbReference type="Google" id="ProtNLM"/>
    </source>
</evidence>
<dbReference type="Proteomes" id="UP000814078">
    <property type="component" value="Unassembled WGS sequence"/>
</dbReference>
<dbReference type="RefSeq" id="WP_200431105.1">
    <property type="nucleotide sequence ID" value="NZ_WKCH01000087.1"/>
</dbReference>
<gene>
    <name evidence="1" type="ORF">GIW13_02225</name>
</gene>